<dbReference type="Gene3D" id="3.30.450.20">
    <property type="entry name" value="PAS domain"/>
    <property type="match status" value="1"/>
</dbReference>
<dbReference type="NCBIfam" id="TIGR00229">
    <property type="entry name" value="sensory_box"/>
    <property type="match status" value="1"/>
</dbReference>
<dbReference type="GO" id="GO:0000155">
    <property type="term" value="F:phosphorelay sensor kinase activity"/>
    <property type="evidence" value="ECO:0007669"/>
    <property type="project" value="InterPro"/>
</dbReference>
<dbReference type="Pfam" id="PF02518">
    <property type="entry name" value="HATPase_c"/>
    <property type="match status" value="1"/>
</dbReference>
<dbReference type="PANTHER" id="PTHR24421:SF59">
    <property type="entry name" value="OXYGEN SENSOR HISTIDINE KINASE NREB"/>
    <property type="match status" value="1"/>
</dbReference>
<dbReference type="AlphaFoldDB" id="A0A1G6SDD0"/>
<dbReference type="Pfam" id="PF13426">
    <property type="entry name" value="PAS_9"/>
    <property type="match status" value="1"/>
</dbReference>
<dbReference type="GO" id="GO:0016020">
    <property type="term" value="C:membrane"/>
    <property type="evidence" value="ECO:0007669"/>
    <property type="project" value="InterPro"/>
</dbReference>
<dbReference type="InterPro" id="IPR035965">
    <property type="entry name" value="PAS-like_dom_sf"/>
</dbReference>
<dbReference type="PROSITE" id="PS50109">
    <property type="entry name" value="HIS_KIN"/>
    <property type="match status" value="1"/>
</dbReference>
<dbReference type="InterPro" id="IPR050482">
    <property type="entry name" value="Sensor_HK_TwoCompSys"/>
</dbReference>
<dbReference type="SUPFAM" id="SSF55874">
    <property type="entry name" value="ATPase domain of HSP90 chaperone/DNA topoisomerase II/histidine kinase"/>
    <property type="match status" value="1"/>
</dbReference>
<dbReference type="Gene3D" id="1.20.5.1930">
    <property type="match status" value="1"/>
</dbReference>
<dbReference type="InterPro" id="IPR000700">
    <property type="entry name" value="PAS-assoc_C"/>
</dbReference>
<dbReference type="PROSITE" id="PS50113">
    <property type="entry name" value="PAC"/>
    <property type="match status" value="1"/>
</dbReference>
<dbReference type="InterPro" id="IPR011712">
    <property type="entry name" value="Sig_transdc_His_kin_sub3_dim/P"/>
</dbReference>
<dbReference type="PROSITE" id="PS50112">
    <property type="entry name" value="PAS"/>
    <property type="match status" value="1"/>
</dbReference>
<feature type="domain" description="PAS" evidence="5">
    <location>
        <begin position="19"/>
        <end position="74"/>
    </location>
</feature>
<dbReference type="InterPro" id="IPR005467">
    <property type="entry name" value="His_kinase_dom"/>
</dbReference>
<accession>A0A1G6SDD0</accession>
<keyword evidence="3" id="KW-0902">Two-component regulatory system</keyword>
<evidence type="ECO:0000259" key="6">
    <source>
        <dbReference type="PROSITE" id="PS50113"/>
    </source>
</evidence>
<keyword evidence="2" id="KW-0418">Kinase</keyword>
<name>A0A1G6SDD0_9BURK</name>
<dbReference type="InterPro" id="IPR000014">
    <property type="entry name" value="PAS"/>
</dbReference>
<reference evidence="8" key="1">
    <citation type="submission" date="2016-09" db="EMBL/GenBank/DDBJ databases">
        <authorList>
            <person name="Varghese N."/>
            <person name="Submissions S."/>
        </authorList>
    </citation>
    <scope>NUCLEOTIDE SEQUENCE [LARGE SCALE GENOMIC DNA]</scope>
    <source>
        <strain evidence="8">TNe-862</strain>
    </source>
</reference>
<dbReference type="STRING" id="416944.SAMN05421548_11532"/>
<proteinExistence type="predicted"/>
<evidence type="ECO:0000256" key="1">
    <source>
        <dbReference type="ARBA" id="ARBA00022679"/>
    </source>
</evidence>
<dbReference type="CDD" id="cd00130">
    <property type="entry name" value="PAS"/>
    <property type="match status" value="1"/>
</dbReference>
<evidence type="ECO:0000256" key="3">
    <source>
        <dbReference type="ARBA" id="ARBA00023012"/>
    </source>
</evidence>
<evidence type="ECO:0000313" key="8">
    <source>
        <dbReference type="Proteomes" id="UP000198908"/>
    </source>
</evidence>
<dbReference type="GO" id="GO:0046983">
    <property type="term" value="F:protein dimerization activity"/>
    <property type="evidence" value="ECO:0007669"/>
    <property type="project" value="InterPro"/>
</dbReference>
<dbReference type="RefSeq" id="WP_091998642.1">
    <property type="nucleotide sequence ID" value="NZ_FMYQ01000015.1"/>
</dbReference>
<dbReference type="SMART" id="SM00387">
    <property type="entry name" value="HATPase_c"/>
    <property type="match status" value="1"/>
</dbReference>
<dbReference type="OrthoDB" id="9813412at2"/>
<keyword evidence="1" id="KW-0808">Transferase</keyword>
<gene>
    <name evidence="7" type="ORF">SAMN05421548_11532</name>
</gene>
<dbReference type="SUPFAM" id="SSF55785">
    <property type="entry name" value="PYP-like sensor domain (PAS domain)"/>
    <property type="match status" value="1"/>
</dbReference>
<evidence type="ECO:0000313" key="7">
    <source>
        <dbReference type="EMBL" id="SDD14879.1"/>
    </source>
</evidence>
<feature type="domain" description="Histidine kinase" evidence="4">
    <location>
        <begin position="274"/>
        <end position="363"/>
    </location>
</feature>
<keyword evidence="8" id="KW-1185">Reference proteome</keyword>
<dbReference type="Gene3D" id="3.30.565.10">
    <property type="entry name" value="Histidine kinase-like ATPase, C-terminal domain"/>
    <property type="match status" value="1"/>
</dbReference>
<dbReference type="Pfam" id="PF07730">
    <property type="entry name" value="HisKA_3"/>
    <property type="match status" value="1"/>
</dbReference>
<evidence type="ECO:0000259" key="5">
    <source>
        <dbReference type="PROSITE" id="PS50112"/>
    </source>
</evidence>
<protein>
    <submittedName>
        <fullName evidence="7">PAS domain S-box-containing protein</fullName>
    </submittedName>
</protein>
<dbReference type="InterPro" id="IPR003594">
    <property type="entry name" value="HATPase_dom"/>
</dbReference>
<dbReference type="CDD" id="cd16917">
    <property type="entry name" value="HATPase_UhpB-NarQ-NarX-like"/>
    <property type="match status" value="1"/>
</dbReference>
<dbReference type="PANTHER" id="PTHR24421">
    <property type="entry name" value="NITRATE/NITRITE SENSOR PROTEIN NARX-RELATED"/>
    <property type="match status" value="1"/>
</dbReference>
<dbReference type="Proteomes" id="UP000198908">
    <property type="component" value="Unassembled WGS sequence"/>
</dbReference>
<feature type="domain" description="PAC" evidence="6">
    <location>
        <begin position="94"/>
        <end position="146"/>
    </location>
</feature>
<sequence>MQTARPRSWLERNHSEIAIVDRYRLLIDAVRDYAIFMLEPGGRVASWNPGARRIKGYFSDEIIGTHFSVFYTSDEIASGKPEQLLEAAAFHGRVEDEGWRVRKDGSRFWANVVITAVRDDKNALVGFAKITRDLTERRRLEALERAHVASALVEQARENEQKRIARELHDDLGQRIAALKMALGLRGTEFASALPAQTRAERQAVAQIGPQIDALAVAVRRIAADLRPAVLDDLGLEAALEWLAEDFGGRYGVAVQCELDVSEPDLGEFASTALFRVVQEALTNVARHARAHHVTIALKNDGNQCRFRISDDGAGFDPLSVSRPDAFGLIGMRERIVQLGGSLTVEGRPGAGVTLSAAFRLPVDIRTAAANAER</sequence>
<dbReference type="EMBL" id="FMYQ01000015">
    <property type="protein sequence ID" value="SDD14879.1"/>
    <property type="molecule type" value="Genomic_DNA"/>
</dbReference>
<evidence type="ECO:0000259" key="4">
    <source>
        <dbReference type="PROSITE" id="PS50109"/>
    </source>
</evidence>
<organism evidence="7 8">
    <name type="scientific">Paraburkholderia lycopersici</name>
    <dbReference type="NCBI Taxonomy" id="416944"/>
    <lineage>
        <taxon>Bacteria</taxon>
        <taxon>Pseudomonadati</taxon>
        <taxon>Pseudomonadota</taxon>
        <taxon>Betaproteobacteria</taxon>
        <taxon>Burkholderiales</taxon>
        <taxon>Burkholderiaceae</taxon>
        <taxon>Paraburkholderia</taxon>
    </lineage>
</organism>
<dbReference type="InterPro" id="IPR036890">
    <property type="entry name" value="HATPase_C_sf"/>
</dbReference>
<evidence type="ECO:0000256" key="2">
    <source>
        <dbReference type="ARBA" id="ARBA00022777"/>
    </source>
</evidence>